<dbReference type="AlphaFoldDB" id="S9QVC4"/>
<organism evidence="2 3">
    <name type="scientific">Salipiger mucosus DSM 16094</name>
    <dbReference type="NCBI Taxonomy" id="1123237"/>
    <lineage>
        <taxon>Bacteria</taxon>
        <taxon>Pseudomonadati</taxon>
        <taxon>Pseudomonadota</taxon>
        <taxon>Alphaproteobacteria</taxon>
        <taxon>Rhodobacterales</taxon>
        <taxon>Roseobacteraceae</taxon>
        <taxon>Salipiger</taxon>
    </lineage>
</organism>
<evidence type="ECO:0000313" key="3">
    <source>
        <dbReference type="Proteomes" id="UP000015347"/>
    </source>
</evidence>
<dbReference type="EMBL" id="APVH01000015">
    <property type="protein sequence ID" value="EPX83548.1"/>
    <property type="molecule type" value="Genomic_DNA"/>
</dbReference>
<comment type="caution">
    <text evidence="2">The sequence shown here is derived from an EMBL/GenBank/DDBJ whole genome shotgun (WGS) entry which is preliminary data.</text>
</comment>
<protein>
    <recommendedName>
        <fullName evidence="4">Lipoprotein</fullName>
    </recommendedName>
</protein>
<gene>
    <name evidence="2" type="ORF">Salmuc_02156</name>
</gene>
<keyword evidence="1" id="KW-0175">Coiled coil</keyword>
<dbReference type="PROSITE" id="PS51257">
    <property type="entry name" value="PROKAR_LIPOPROTEIN"/>
    <property type="match status" value="1"/>
</dbReference>
<evidence type="ECO:0008006" key="4">
    <source>
        <dbReference type="Google" id="ProtNLM"/>
    </source>
</evidence>
<evidence type="ECO:0000256" key="1">
    <source>
        <dbReference type="SAM" id="Coils"/>
    </source>
</evidence>
<dbReference type="Proteomes" id="UP000015347">
    <property type="component" value="Unassembled WGS sequence"/>
</dbReference>
<sequence length="318" mass="35607">MMTRVALLSFVTVMTGACWPGGDSDPADDIEAELSEKYPAVFKADAVGPFLSQIRPELRDLRYADREEYTSVVRGMAQIMRLKPLTVTVEDMRQDLPEVDMYEGLSDPFSSEFLSSFYEVEAERIGNGGVTFESIKTMGAAHQENAVTKYRNALLRYLEDLRAKRETLVEKDEQLEEVFALISFIQPQVDQDDDTLRINVQTRNGTEQDLSSLGITVAAWETEERFGEPEVLGTRIVSFDTPFAAGNDRFLDVSINAPGYESGPISITATQLTSEAGLSFERSAMEKPLRIAEDMINDAERARRSIQNDLTRALTDFP</sequence>
<name>S9QVC4_9RHOB</name>
<dbReference type="HOGENOM" id="CLU_874025_0_0_5"/>
<evidence type="ECO:0000313" key="2">
    <source>
        <dbReference type="EMBL" id="EPX83548.1"/>
    </source>
</evidence>
<keyword evidence="3" id="KW-1185">Reference proteome</keyword>
<feature type="coiled-coil region" evidence="1">
    <location>
        <begin position="289"/>
        <end position="316"/>
    </location>
</feature>
<accession>S9QVC4</accession>
<reference evidence="3" key="1">
    <citation type="journal article" date="2014" name="Stand. Genomic Sci.">
        <title>Genome sequence of the exopolysaccharide-producing Salipiger mucosus type strain (DSM 16094(T)), a moderately halophilic member of the Roseobacter clade.</title>
        <authorList>
            <person name="Riedel T."/>
            <person name="Spring S."/>
            <person name="Fiebig A."/>
            <person name="Petersen J."/>
            <person name="Kyrpides N.C."/>
            <person name="Goker M."/>
            <person name="Klenk H.P."/>
        </authorList>
    </citation>
    <scope>NUCLEOTIDE SEQUENCE [LARGE SCALE GENOMIC DNA]</scope>
    <source>
        <strain evidence="3">DSM 16094</strain>
    </source>
</reference>
<proteinExistence type="predicted"/>